<dbReference type="GO" id="GO:0005886">
    <property type="term" value="C:plasma membrane"/>
    <property type="evidence" value="ECO:0007669"/>
    <property type="project" value="UniProtKB-SubCell"/>
</dbReference>
<keyword evidence="5" id="KW-1003">Cell membrane</keyword>
<feature type="transmembrane region" description="Helical" evidence="10">
    <location>
        <begin position="421"/>
        <end position="442"/>
    </location>
</feature>
<feature type="transmembrane region" description="Helical" evidence="10">
    <location>
        <begin position="199"/>
        <end position="219"/>
    </location>
</feature>
<dbReference type="InterPro" id="IPR045070">
    <property type="entry name" value="MATE_MepA-like"/>
</dbReference>
<evidence type="ECO:0000256" key="6">
    <source>
        <dbReference type="ARBA" id="ARBA00022692"/>
    </source>
</evidence>
<feature type="transmembrane region" description="Helical" evidence="10">
    <location>
        <begin position="322"/>
        <end position="343"/>
    </location>
</feature>
<dbReference type="RefSeq" id="WP_038143813.1">
    <property type="nucleotide sequence ID" value="NZ_AQRC01000002.1"/>
</dbReference>
<evidence type="ECO:0000256" key="9">
    <source>
        <dbReference type="ARBA" id="ARBA00023251"/>
    </source>
</evidence>
<comment type="subcellular location">
    <subcellularLocation>
        <location evidence="1">Cell inner membrane</location>
        <topology evidence="1">Multi-pass membrane protein</topology>
    </subcellularLocation>
</comment>
<keyword evidence="12" id="KW-1185">Reference proteome</keyword>
<keyword evidence="7 10" id="KW-1133">Transmembrane helix</keyword>
<dbReference type="InterPro" id="IPR048279">
    <property type="entry name" value="MdtK-like"/>
</dbReference>
<dbReference type="PANTHER" id="PTHR43549">
    <property type="entry name" value="MULTIDRUG RESISTANCE PROTEIN YPNP-RELATED"/>
    <property type="match status" value="1"/>
</dbReference>
<feature type="transmembrane region" description="Helical" evidence="10">
    <location>
        <begin position="394"/>
        <end position="415"/>
    </location>
</feature>
<reference evidence="12" key="1">
    <citation type="submission" date="2013-04" db="EMBL/GenBank/DDBJ databases">
        <title>Thioclava sp. 13D2W-2 Genome Sequencing.</title>
        <authorList>
            <person name="Lai Q."/>
            <person name="Li G."/>
            <person name="Shao Z."/>
        </authorList>
    </citation>
    <scope>NUCLEOTIDE SEQUENCE [LARGE SCALE GENOMIC DNA]</scope>
    <source>
        <strain evidence="12">13D2W-2</strain>
    </source>
</reference>
<evidence type="ECO:0000256" key="3">
    <source>
        <dbReference type="ARBA" id="ARBA00022106"/>
    </source>
</evidence>
<dbReference type="eggNOG" id="COG0534">
    <property type="taxonomic scope" value="Bacteria"/>
</dbReference>
<reference evidence="11 12" key="2">
    <citation type="journal article" date="2015" name="Antonie Van Leeuwenhoek">
        <title>Thioclava indica sp. nov., isolated from surface seawater of the Indian Ocean.</title>
        <authorList>
            <person name="Liu Y."/>
            <person name="Lai Q."/>
            <person name="Du J."/>
            <person name="Xu H."/>
            <person name="Jiang L."/>
            <person name="Shao Z."/>
        </authorList>
    </citation>
    <scope>NUCLEOTIDE SEQUENCE [LARGE SCALE GENOMIC DNA]</scope>
    <source>
        <strain evidence="11 12">13D2W-2</strain>
    </source>
</reference>
<dbReference type="GO" id="GO:0015297">
    <property type="term" value="F:antiporter activity"/>
    <property type="evidence" value="ECO:0007669"/>
    <property type="project" value="InterPro"/>
</dbReference>
<dbReference type="CDD" id="cd13143">
    <property type="entry name" value="MATE_MepA_like"/>
    <property type="match status" value="1"/>
</dbReference>
<protein>
    <recommendedName>
        <fullName evidence="3">Multidrug export protein MepA</fullName>
    </recommendedName>
</protein>
<feature type="transmembrane region" description="Helical" evidence="10">
    <location>
        <begin position="139"/>
        <end position="157"/>
    </location>
</feature>
<evidence type="ECO:0000256" key="5">
    <source>
        <dbReference type="ARBA" id="ARBA00022475"/>
    </source>
</evidence>
<evidence type="ECO:0000313" key="12">
    <source>
        <dbReference type="Proteomes" id="UP000028607"/>
    </source>
</evidence>
<dbReference type="InterPro" id="IPR002528">
    <property type="entry name" value="MATE_fam"/>
</dbReference>
<dbReference type="GO" id="GO:0042910">
    <property type="term" value="F:xenobiotic transmembrane transporter activity"/>
    <property type="evidence" value="ECO:0007669"/>
    <property type="project" value="InterPro"/>
</dbReference>
<dbReference type="EMBL" id="AQRC01000002">
    <property type="protein sequence ID" value="KFE36306.1"/>
    <property type="molecule type" value="Genomic_DNA"/>
</dbReference>
<feature type="transmembrane region" description="Helical" evidence="10">
    <location>
        <begin position="169"/>
        <end position="193"/>
    </location>
</feature>
<keyword evidence="8 10" id="KW-0472">Membrane</keyword>
<dbReference type="AlphaFoldDB" id="A0A085U009"/>
<evidence type="ECO:0000256" key="1">
    <source>
        <dbReference type="ARBA" id="ARBA00004429"/>
    </source>
</evidence>
<comment type="caution">
    <text evidence="11">The sequence shown here is derived from an EMBL/GenBank/DDBJ whole genome shotgun (WGS) entry which is preliminary data.</text>
</comment>
<feature type="transmembrane region" description="Helical" evidence="10">
    <location>
        <begin position="59"/>
        <end position="81"/>
    </location>
</feature>
<feature type="transmembrane region" description="Helical" evidence="10">
    <location>
        <begin position="278"/>
        <end position="301"/>
    </location>
</feature>
<keyword evidence="4" id="KW-0813">Transport</keyword>
<dbReference type="STRING" id="1317124.DW2_03319"/>
<feature type="transmembrane region" description="Helical" evidence="10">
    <location>
        <begin position="363"/>
        <end position="382"/>
    </location>
</feature>
<gene>
    <name evidence="11" type="ORF">DW2_03319</name>
</gene>
<feature type="transmembrane region" description="Helical" evidence="10">
    <location>
        <begin position="21"/>
        <end position="47"/>
    </location>
</feature>
<evidence type="ECO:0000256" key="7">
    <source>
        <dbReference type="ARBA" id="ARBA00022989"/>
    </source>
</evidence>
<evidence type="ECO:0000256" key="2">
    <source>
        <dbReference type="ARBA" id="ARBA00008417"/>
    </source>
</evidence>
<feature type="transmembrane region" description="Helical" evidence="10">
    <location>
        <begin position="240"/>
        <end position="266"/>
    </location>
</feature>
<comment type="similarity">
    <text evidence="2">Belongs to the multi antimicrobial extrusion (MATE) (TC 2.A.66.1) family. MepA subfamily.</text>
</comment>
<evidence type="ECO:0000256" key="8">
    <source>
        <dbReference type="ARBA" id="ARBA00023136"/>
    </source>
</evidence>
<name>A0A085U009_9RHOB</name>
<evidence type="ECO:0000313" key="11">
    <source>
        <dbReference type="EMBL" id="KFE36306.1"/>
    </source>
</evidence>
<keyword evidence="9" id="KW-0046">Antibiotic resistance</keyword>
<sequence>MADLSRNPFLCAPLAGLYARTALPIIFVMGMSGLLTVVDALFLGHYVGARALSAVTMTFPLYMLLVAIATLVGSGMSSLLARHLGAGRLDAARQVYASAHGLALAAGACLIALFALWGGDVTGLAAQGDAGLAEMALTYLRILVLSAPVLFILSVNSDALRNEGHVGTMAAMSLLVSLGNILFDYLLIAVIPLGVAGSALGTVLAQALALAIILAYRGAGRTLLHPRDVLRHATTRDWGAILALGAPQSLSFIGVALASTAILTALQMIGSPDYAVTVSAYGIATRVMTFAILPILGLSQAMQTITGTNHGAGLWSRRDRSFRVAAGAAFLYCLAVEAGLNGFSGSLGRAFVSDPQVVAKLAGILPVMVALFVVTGPLMMVSAHFQAIGDAPRAALLGLAKPYLFVLPLTFALPLTFGEAAIWWASPGAEALLLGLTGLVLWRGARRGSLRWGLFSRQAEGRT</sequence>
<accession>A0A085U009</accession>
<dbReference type="GO" id="GO:0046677">
    <property type="term" value="P:response to antibiotic"/>
    <property type="evidence" value="ECO:0007669"/>
    <property type="project" value="UniProtKB-KW"/>
</dbReference>
<keyword evidence="6 10" id="KW-0812">Transmembrane</keyword>
<dbReference type="Pfam" id="PF01554">
    <property type="entry name" value="MatE"/>
    <property type="match status" value="2"/>
</dbReference>
<evidence type="ECO:0000256" key="10">
    <source>
        <dbReference type="SAM" id="Phobius"/>
    </source>
</evidence>
<dbReference type="InterPro" id="IPR052031">
    <property type="entry name" value="Membrane_Transporter-Flippase"/>
</dbReference>
<dbReference type="PANTHER" id="PTHR43549:SF2">
    <property type="entry name" value="MULTIDRUG RESISTANCE PROTEIN NORM-RELATED"/>
    <property type="match status" value="1"/>
</dbReference>
<organism evidence="11 12">
    <name type="scientific">Thioclava atlantica</name>
    <dbReference type="NCBI Taxonomy" id="1317124"/>
    <lineage>
        <taxon>Bacteria</taxon>
        <taxon>Pseudomonadati</taxon>
        <taxon>Pseudomonadota</taxon>
        <taxon>Alphaproteobacteria</taxon>
        <taxon>Rhodobacterales</taxon>
        <taxon>Paracoccaceae</taxon>
        <taxon>Thioclava</taxon>
    </lineage>
</organism>
<dbReference type="PATRIC" id="fig|1317124.6.peg.669"/>
<dbReference type="OrthoDB" id="7805940at2"/>
<feature type="transmembrane region" description="Helical" evidence="10">
    <location>
        <begin position="102"/>
        <end position="119"/>
    </location>
</feature>
<evidence type="ECO:0000256" key="4">
    <source>
        <dbReference type="ARBA" id="ARBA00022448"/>
    </source>
</evidence>
<dbReference type="PIRSF" id="PIRSF006603">
    <property type="entry name" value="DinF"/>
    <property type="match status" value="1"/>
</dbReference>
<proteinExistence type="inferred from homology"/>
<dbReference type="Proteomes" id="UP000028607">
    <property type="component" value="Unassembled WGS sequence"/>
</dbReference>